<organism evidence="1 2">
    <name type="scientific">Polaromonas aquatica</name>
    <dbReference type="NCBI Taxonomy" id="332657"/>
    <lineage>
        <taxon>Bacteria</taxon>
        <taxon>Pseudomonadati</taxon>
        <taxon>Pseudomonadota</taxon>
        <taxon>Betaproteobacteria</taxon>
        <taxon>Burkholderiales</taxon>
        <taxon>Comamonadaceae</taxon>
        <taxon>Polaromonas</taxon>
    </lineage>
</organism>
<gene>
    <name evidence="1" type="ORF">ACFQND_04595</name>
</gene>
<reference evidence="2" key="1">
    <citation type="journal article" date="2019" name="Int. J. Syst. Evol. Microbiol.">
        <title>The Global Catalogue of Microorganisms (GCM) 10K type strain sequencing project: providing services to taxonomists for standard genome sequencing and annotation.</title>
        <authorList>
            <consortium name="The Broad Institute Genomics Platform"/>
            <consortium name="The Broad Institute Genome Sequencing Center for Infectious Disease"/>
            <person name="Wu L."/>
            <person name="Ma J."/>
        </authorList>
    </citation>
    <scope>NUCLEOTIDE SEQUENCE [LARGE SCALE GENOMIC DNA]</scope>
    <source>
        <strain evidence="2">CCUG 39402</strain>
    </source>
</reference>
<accession>A0ABW1TUK4</accession>
<proteinExistence type="predicted"/>
<keyword evidence="2" id="KW-1185">Reference proteome</keyword>
<dbReference type="EMBL" id="JBHSRS010000013">
    <property type="protein sequence ID" value="MFC6280505.1"/>
    <property type="molecule type" value="Genomic_DNA"/>
</dbReference>
<dbReference type="RefSeq" id="WP_371437849.1">
    <property type="nucleotide sequence ID" value="NZ_JBHSRS010000013.1"/>
</dbReference>
<evidence type="ECO:0000313" key="1">
    <source>
        <dbReference type="EMBL" id="MFC6280505.1"/>
    </source>
</evidence>
<evidence type="ECO:0000313" key="2">
    <source>
        <dbReference type="Proteomes" id="UP001596270"/>
    </source>
</evidence>
<protein>
    <submittedName>
        <fullName evidence="1">Uncharacterized protein</fullName>
    </submittedName>
</protein>
<comment type="caution">
    <text evidence="1">The sequence shown here is derived from an EMBL/GenBank/DDBJ whole genome shotgun (WGS) entry which is preliminary data.</text>
</comment>
<dbReference type="Proteomes" id="UP001596270">
    <property type="component" value="Unassembled WGS sequence"/>
</dbReference>
<name>A0ABW1TUK4_9BURK</name>
<sequence>MSDSNIPKEGDFAHWVDEKSEALKFELGEKFPVPPTVLQSPSVHAVETGNQKLEEVLLEHEAPTEAFLEELAALEKAPPLSEEELARQALADGGGDGDSSTPE</sequence>